<dbReference type="Proteomes" id="UP001375382">
    <property type="component" value="Unassembled WGS sequence"/>
</dbReference>
<sequence>MNTSGLGMTNVQLQYQLLTPAADAANTGTQRQDFAAITTTTAKPATQHAPQQQDETSKQQQAFLTQLMDQMLANRIGLDKQKLDEIKAKIEEAQAEKAALQQQPQSPQRDGQIVAIDAKLNKLDKALQGLLEQAHRNREEHEREKNSLKAVQQYQLTAQADKPTLLL</sequence>
<evidence type="ECO:0008006" key="4">
    <source>
        <dbReference type="Google" id="ProtNLM"/>
    </source>
</evidence>
<feature type="region of interest" description="Disordered" evidence="1">
    <location>
        <begin position="135"/>
        <end position="154"/>
    </location>
</feature>
<reference evidence="2 3" key="1">
    <citation type="journal article" date="2023" name="Ecotoxicol. Environ. Saf.">
        <title>Mercury remediation potential of mercury-resistant strain Rheinheimera metallidurans sp. nov. isolated from a municipal waste dumping site.</title>
        <authorList>
            <person name="Yadav V."/>
            <person name="Manjhi A."/>
            <person name="Vadakedath N."/>
        </authorList>
    </citation>
    <scope>NUCLEOTIDE SEQUENCE [LARGE SCALE GENOMIC DNA]</scope>
    <source>
        <strain evidence="2 3">E-49</strain>
    </source>
</reference>
<feature type="region of interest" description="Disordered" evidence="1">
    <location>
        <begin position="41"/>
        <end position="60"/>
    </location>
</feature>
<dbReference type="EMBL" id="JALAAR010000003">
    <property type="protein sequence ID" value="MEH8016460.1"/>
    <property type="molecule type" value="Genomic_DNA"/>
</dbReference>
<dbReference type="RefSeq" id="WP_335734880.1">
    <property type="nucleotide sequence ID" value="NZ_JALAAR010000003.1"/>
</dbReference>
<evidence type="ECO:0000313" key="2">
    <source>
        <dbReference type="EMBL" id="MEH8016460.1"/>
    </source>
</evidence>
<feature type="compositionally biased region" description="Low complexity" evidence="1">
    <location>
        <begin position="41"/>
        <end position="53"/>
    </location>
</feature>
<accession>A0ABU8C458</accession>
<evidence type="ECO:0000256" key="1">
    <source>
        <dbReference type="SAM" id="MobiDB-lite"/>
    </source>
</evidence>
<feature type="compositionally biased region" description="Basic and acidic residues" evidence="1">
    <location>
        <begin position="135"/>
        <end position="147"/>
    </location>
</feature>
<keyword evidence="3" id="KW-1185">Reference proteome</keyword>
<evidence type="ECO:0000313" key="3">
    <source>
        <dbReference type="Proteomes" id="UP001375382"/>
    </source>
</evidence>
<proteinExistence type="predicted"/>
<protein>
    <recommendedName>
        <fullName evidence="4">FlxA-like protein</fullName>
    </recommendedName>
</protein>
<gene>
    <name evidence="2" type="ORF">MN202_04400</name>
</gene>
<name>A0ABU8C458_9GAMM</name>
<comment type="caution">
    <text evidence="2">The sequence shown here is derived from an EMBL/GenBank/DDBJ whole genome shotgun (WGS) entry which is preliminary data.</text>
</comment>
<organism evidence="2 3">
    <name type="scientific">Rheinheimera muenzenbergensis</name>
    <dbReference type="NCBI Taxonomy" id="1193628"/>
    <lineage>
        <taxon>Bacteria</taxon>
        <taxon>Pseudomonadati</taxon>
        <taxon>Pseudomonadota</taxon>
        <taxon>Gammaproteobacteria</taxon>
        <taxon>Chromatiales</taxon>
        <taxon>Chromatiaceae</taxon>
        <taxon>Rheinheimera</taxon>
    </lineage>
</organism>